<feature type="transmembrane region" description="Helical" evidence="8">
    <location>
        <begin position="361"/>
        <end position="381"/>
    </location>
</feature>
<evidence type="ECO:0000256" key="8">
    <source>
        <dbReference type="SAM" id="Phobius"/>
    </source>
</evidence>
<dbReference type="PANTHER" id="PTHR23501:SF102">
    <property type="entry name" value="DRUG TRANSPORTER, PUTATIVE (AFU_ORTHOLOGUE AFUA_3G08530)-RELATED"/>
    <property type="match status" value="1"/>
</dbReference>
<dbReference type="Gene3D" id="1.20.1720.10">
    <property type="entry name" value="Multidrug resistance protein D"/>
    <property type="match status" value="1"/>
</dbReference>
<feature type="transmembrane region" description="Helical" evidence="8">
    <location>
        <begin position="420"/>
        <end position="442"/>
    </location>
</feature>
<feature type="transmembrane region" description="Helical" evidence="8">
    <location>
        <begin position="528"/>
        <end position="548"/>
    </location>
</feature>
<dbReference type="InterPro" id="IPR020846">
    <property type="entry name" value="MFS_dom"/>
</dbReference>
<organism evidence="10 11">
    <name type="scientific">Boletus reticuloceps</name>
    <dbReference type="NCBI Taxonomy" id="495285"/>
    <lineage>
        <taxon>Eukaryota</taxon>
        <taxon>Fungi</taxon>
        <taxon>Dikarya</taxon>
        <taxon>Basidiomycota</taxon>
        <taxon>Agaricomycotina</taxon>
        <taxon>Agaricomycetes</taxon>
        <taxon>Agaricomycetidae</taxon>
        <taxon>Boletales</taxon>
        <taxon>Boletineae</taxon>
        <taxon>Boletaceae</taxon>
        <taxon>Boletoideae</taxon>
        <taxon>Boletus</taxon>
    </lineage>
</organism>
<dbReference type="PANTHER" id="PTHR23501">
    <property type="entry name" value="MAJOR FACILITATOR SUPERFAMILY"/>
    <property type="match status" value="1"/>
</dbReference>
<keyword evidence="3" id="KW-0813">Transport</keyword>
<keyword evidence="5 8" id="KW-1133">Transmembrane helix</keyword>
<dbReference type="PROSITE" id="PS50850">
    <property type="entry name" value="MFS"/>
    <property type="match status" value="1"/>
</dbReference>
<dbReference type="GO" id="GO:0005886">
    <property type="term" value="C:plasma membrane"/>
    <property type="evidence" value="ECO:0007669"/>
    <property type="project" value="TreeGrafter"/>
</dbReference>
<dbReference type="CDD" id="cd17502">
    <property type="entry name" value="MFS_Azr1_MDR_like"/>
    <property type="match status" value="1"/>
</dbReference>
<dbReference type="EMBL" id="JAGFBS010000057">
    <property type="protein sequence ID" value="KAG6370061.1"/>
    <property type="molecule type" value="Genomic_DNA"/>
</dbReference>
<evidence type="ECO:0000313" key="11">
    <source>
        <dbReference type="Proteomes" id="UP000683000"/>
    </source>
</evidence>
<feature type="transmembrane region" description="Helical" evidence="8">
    <location>
        <begin position="100"/>
        <end position="119"/>
    </location>
</feature>
<dbReference type="Proteomes" id="UP000683000">
    <property type="component" value="Unassembled WGS sequence"/>
</dbReference>
<gene>
    <name evidence="10" type="ORF">JVT61DRAFT_12463</name>
</gene>
<evidence type="ECO:0000259" key="9">
    <source>
        <dbReference type="PROSITE" id="PS50850"/>
    </source>
</evidence>
<dbReference type="AlphaFoldDB" id="A0A8I2YDS9"/>
<dbReference type="FunFam" id="1.20.1720.10:FF:000013">
    <property type="entry name" value="Related to multidrug resistance proteins"/>
    <property type="match status" value="1"/>
</dbReference>
<dbReference type="GO" id="GO:0012505">
    <property type="term" value="C:endomembrane system"/>
    <property type="evidence" value="ECO:0007669"/>
    <property type="project" value="UniProtKB-SubCell"/>
</dbReference>
<proteinExistence type="inferred from homology"/>
<feature type="transmembrane region" description="Helical" evidence="8">
    <location>
        <begin position="454"/>
        <end position="478"/>
    </location>
</feature>
<evidence type="ECO:0000256" key="7">
    <source>
        <dbReference type="SAM" id="MobiDB-lite"/>
    </source>
</evidence>
<name>A0A8I2YDS9_9AGAM</name>
<evidence type="ECO:0000256" key="6">
    <source>
        <dbReference type="ARBA" id="ARBA00023136"/>
    </source>
</evidence>
<comment type="caution">
    <text evidence="10">The sequence shown here is derived from an EMBL/GenBank/DDBJ whole genome shotgun (WGS) entry which is preliminary data.</text>
</comment>
<feature type="transmembrane region" description="Helical" evidence="8">
    <location>
        <begin position="221"/>
        <end position="241"/>
    </location>
</feature>
<feature type="transmembrane region" description="Helical" evidence="8">
    <location>
        <begin position="390"/>
        <end position="408"/>
    </location>
</feature>
<dbReference type="OrthoDB" id="10021397at2759"/>
<evidence type="ECO:0000256" key="1">
    <source>
        <dbReference type="ARBA" id="ARBA00004127"/>
    </source>
</evidence>
<keyword evidence="6 8" id="KW-0472">Membrane</keyword>
<dbReference type="InterPro" id="IPR011701">
    <property type="entry name" value="MFS"/>
</dbReference>
<feature type="transmembrane region" description="Helical" evidence="8">
    <location>
        <begin position="325"/>
        <end position="349"/>
    </location>
</feature>
<evidence type="ECO:0000256" key="4">
    <source>
        <dbReference type="ARBA" id="ARBA00022692"/>
    </source>
</evidence>
<feature type="domain" description="Major facilitator superfamily (MFS) profile" evidence="9">
    <location>
        <begin position="66"/>
        <end position="553"/>
    </location>
</feature>
<feature type="transmembrane region" description="Helical" evidence="8">
    <location>
        <begin position="193"/>
        <end position="215"/>
    </location>
</feature>
<evidence type="ECO:0000313" key="10">
    <source>
        <dbReference type="EMBL" id="KAG6370061.1"/>
    </source>
</evidence>
<evidence type="ECO:0000256" key="5">
    <source>
        <dbReference type="ARBA" id="ARBA00022989"/>
    </source>
</evidence>
<feature type="transmembrane region" description="Helical" evidence="8">
    <location>
        <begin position="63"/>
        <end position="88"/>
    </location>
</feature>
<keyword evidence="4 8" id="KW-0812">Transmembrane</keyword>
<comment type="similarity">
    <text evidence="2">Belongs to the major facilitator superfamily.</text>
</comment>
<dbReference type="Gene3D" id="1.20.1250.20">
    <property type="entry name" value="MFS general substrate transporter like domains"/>
    <property type="match status" value="1"/>
</dbReference>
<dbReference type="InterPro" id="IPR036259">
    <property type="entry name" value="MFS_trans_sf"/>
</dbReference>
<accession>A0A8I2YDS9</accession>
<protein>
    <submittedName>
        <fullName evidence="10">Major facilitator superfamily domain-containing protein</fullName>
    </submittedName>
</protein>
<keyword evidence="11" id="KW-1185">Reference proteome</keyword>
<feature type="transmembrane region" description="Helical" evidence="8">
    <location>
        <begin position="253"/>
        <end position="275"/>
    </location>
</feature>
<sequence length="579" mass="61718">MLRYYDSRAFFHKPLPSFLGWPEHPKIMTSEFPNEEKLSTTKLQEPGSPSKDNGEQAFPENRLGIVSFALICTMFLGVADMTIAATSLPTIVAHLKGGNHYSWVGSAYLLGAGAFGPLYGKLSNIFGRKPVLYACMAVFLLGSALCGAAQNMTWLIGCRALQGIGGGGLMQLPMITISDIVPLKDRGRYGGILGATYGIASVVGPLLGGALAQHVSWRWCFLFNLPIGGIAVTLLFVFLNVRPPPKRPLRDQLAELDFIGLFSLVAGVVSLLIGFNFGQQSWKEPRTIGPLVVGVALLVVGGVNETFTKRSAILPPRLFKTRTTVCLLAGAFLYSNVFVATTYFLPLFYQVLGSSATVSGIKSLPFVLGSSSLSVISGFIVSKMGKNRPAIWLGCTLFTLGTGLMITLDYTSSIAEQELFPLVSALGVGFLYQIPIVAIQAAMPAKDMATATSAIMFIRVLGGAVGISMGEAIIASVLPRKLAAIPNVASLGLGNGIAALNDNVGRVHLIVDVALRQAVLHAWARSIATVWMVGTGLAGLALISTLFLREYPMNRNMVCSDAVKNAGDSEHRLTEDVQA</sequence>
<dbReference type="SUPFAM" id="SSF103473">
    <property type="entry name" value="MFS general substrate transporter"/>
    <property type="match status" value="1"/>
</dbReference>
<feature type="transmembrane region" description="Helical" evidence="8">
    <location>
        <begin position="131"/>
        <end position="154"/>
    </location>
</feature>
<comment type="subcellular location">
    <subcellularLocation>
        <location evidence="1">Endomembrane system</location>
        <topology evidence="1">Multi-pass membrane protein</topology>
    </subcellularLocation>
</comment>
<feature type="region of interest" description="Disordered" evidence="7">
    <location>
        <begin position="34"/>
        <end position="56"/>
    </location>
</feature>
<reference evidence="10" key="1">
    <citation type="submission" date="2021-03" db="EMBL/GenBank/DDBJ databases">
        <title>Evolutionary innovations through gain and loss of genes in the ectomycorrhizal Boletales.</title>
        <authorList>
            <person name="Wu G."/>
            <person name="Miyauchi S."/>
            <person name="Morin E."/>
            <person name="Yang Z.-L."/>
            <person name="Xu J."/>
            <person name="Martin F.M."/>
        </authorList>
    </citation>
    <scope>NUCLEOTIDE SEQUENCE</scope>
    <source>
        <strain evidence="10">BR01</strain>
    </source>
</reference>
<dbReference type="GO" id="GO:0022857">
    <property type="term" value="F:transmembrane transporter activity"/>
    <property type="evidence" value="ECO:0007669"/>
    <property type="project" value="InterPro"/>
</dbReference>
<evidence type="ECO:0000256" key="2">
    <source>
        <dbReference type="ARBA" id="ARBA00008335"/>
    </source>
</evidence>
<evidence type="ECO:0000256" key="3">
    <source>
        <dbReference type="ARBA" id="ARBA00022448"/>
    </source>
</evidence>
<dbReference type="Pfam" id="PF07690">
    <property type="entry name" value="MFS_1"/>
    <property type="match status" value="1"/>
</dbReference>